<evidence type="ECO:0000259" key="1">
    <source>
        <dbReference type="Pfam" id="PF00534"/>
    </source>
</evidence>
<dbReference type="GO" id="GO:0016757">
    <property type="term" value="F:glycosyltransferase activity"/>
    <property type="evidence" value="ECO:0007669"/>
    <property type="project" value="InterPro"/>
</dbReference>
<dbReference type="PANTHER" id="PTHR12526:SF638">
    <property type="entry name" value="SPORE COAT PROTEIN SA"/>
    <property type="match status" value="1"/>
</dbReference>
<organism evidence="2">
    <name type="scientific">marine sediment metagenome</name>
    <dbReference type="NCBI Taxonomy" id="412755"/>
    <lineage>
        <taxon>unclassified sequences</taxon>
        <taxon>metagenomes</taxon>
        <taxon>ecological metagenomes</taxon>
    </lineage>
</organism>
<accession>X1A4L8</accession>
<dbReference type="Gene3D" id="3.40.50.2000">
    <property type="entry name" value="Glycogen Phosphorylase B"/>
    <property type="match status" value="1"/>
</dbReference>
<evidence type="ECO:0000313" key="2">
    <source>
        <dbReference type="EMBL" id="GAG77050.1"/>
    </source>
</evidence>
<comment type="caution">
    <text evidence="2">The sequence shown here is derived from an EMBL/GenBank/DDBJ whole genome shotgun (WGS) entry which is preliminary data.</text>
</comment>
<sequence>MQKAVSGFNSADKIRLLIAGRDKPGKYRRLAGKLGIEREIIFLGPVRHIHNILSIADVAVLPTFYDPASRFILEAIAAGKPVITTRFNGAIDSFSDKRHGRIIDSPLDTAALSEAISHFSDPENIQKASNAIKADNLKAEISIDRMVSRIIN</sequence>
<reference evidence="2" key="1">
    <citation type="journal article" date="2014" name="Front. Microbiol.">
        <title>High frequency of phylogenetically diverse reductive dehalogenase-homologous genes in deep subseafloor sedimentary metagenomes.</title>
        <authorList>
            <person name="Kawai M."/>
            <person name="Futagami T."/>
            <person name="Toyoda A."/>
            <person name="Takaki Y."/>
            <person name="Nishi S."/>
            <person name="Hori S."/>
            <person name="Arai W."/>
            <person name="Tsubouchi T."/>
            <person name="Morono Y."/>
            <person name="Uchiyama I."/>
            <person name="Ito T."/>
            <person name="Fujiyama A."/>
            <person name="Inagaki F."/>
            <person name="Takami H."/>
        </authorList>
    </citation>
    <scope>NUCLEOTIDE SEQUENCE</scope>
    <source>
        <strain evidence="2">Expedition CK06-06</strain>
    </source>
</reference>
<dbReference type="EMBL" id="BART01010794">
    <property type="protein sequence ID" value="GAG77050.1"/>
    <property type="molecule type" value="Genomic_DNA"/>
</dbReference>
<name>X1A4L8_9ZZZZ</name>
<dbReference type="AlphaFoldDB" id="X1A4L8"/>
<feature type="non-terminal residue" evidence="2">
    <location>
        <position position="152"/>
    </location>
</feature>
<protein>
    <recommendedName>
        <fullName evidence="1">Glycosyl transferase family 1 domain-containing protein</fullName>
    </recommendedName>
</protein>
<proteinExistence type="predicted"/>
<dbReference type="PANTHER" id="PTHR12526">
    <property type="entry name" value="GLYCOSYLTRANSFERASE"/>
    <property type="match status" value="1"/>
</dbReference>
<gene>
    <name evidence="2" type="ORF">S01H4_23309</name>
</gene>
<dbReference type="Pfam" id="PF00534">
    <property type="entry name" value="Glycos_transf_1"/>
    <property type="match status" value="1"/>
</dbReference>
<dbReference type="InterPro" id="IPR001296">
    <property type="entry name" value="Glyco_trans_1"/>
</dbReference>
<feature type="domain" description="Glycosyl transferase family 1" evidence="1">
    <location>
        <begin position="10"/>
        <end position="123"/>
    </location>
</feature>
<dbReference type="SUPFAM" id="SSF53756">
    <property type="entry name" value="UDP-Glycosyltransferase/glycogen phosphorylase"/>
    <property type="match status" value="1"/>
</dbReference>